<keyword evidence="3" id="KW-1185">Reference proteome</keyword>
<evidence type="ECO:0000256" key="1">
    <source>
        <dbReference type="SAM" id="Coils"/>
    </source>
</evidence>
<name>A0A0G2DZR1_PHACM</name>
<gene>
    <name evidence="2" type="ORF">UCRPC4_g06020</name>
</gene>
<sequence>MTQHVEEIENAEDPLDVISQRFSISDSAFQRERNRLGLNTSAKTHKALNYQQWQKCRELHALIQNSKETLGELQQEHDRTEAGLREIEEQYNSKQRRFKEYDEKILLKRKEHLKAVENARQKRKRAEEQASEGT</sequence>
<dbReference type="AlphaFoldDB" id="A0A0G2DZR1"/>
<accession>A0A0G2DZR1</accession>
<dbReference type="EMBL" id="LCWF01000168">
    <property type="protein sequence ID" value="KKY16039.1"/>
    <property type="molecule type" value="Genomic_DNA"/>
</dbReference>
<evidence type="ECO:0000313" key="3">
    <source>
        <dbReference type="Proteomes" id="UP000053317"/>
    </source>
</evidence>
<evidence type="ECO:0000313" key="2">
    <source>
        <dbReference type="EMBL" id="KKY16039.1"/>
    </source>
</evidence>
<proteinExistence type="predicted"/>
<feature type="coiled-coil region" evidence="1">
    <location>
        <begin position="56"/>
        <end position="129"/>
    </location>
</feature>
<keyword evidence="1" id="KW-0175">Coiled coil</keyword>
<dbReference type="Proteomes" id="UP000053317">
    <property type="component" value="Unassembled WGS sequence"/>
</dbReference>
<reference evidence="2 3" key="1">
    <citation type="submission" date="2015-05" db="EMBL/GenBank/DDBJ databases">
        <title>Distinctive expansion of gene families associated with plant cell wall degradation and secondary metabolism in the genomes of grapevine trunk pathogens.</title>
        <authorList>
            <person name="Lawrence D.P."/>
            <person name="Travadon R."/>
            <person name="Rolshausen P.E."/>
            <person name="Baumgartner K."/>
        </authorList>
    </citation>
    <scope>NUCLEOTIDE SEQUENCE [LARGE SCALE GENOMIC DNA]</scope>
    <source>
        <strain evidence="2">UCRPC4</strain>
    </source>
</reference>
<organism evidence="2 3">
    <name type="scientific">Phaeomoniella chlamydospora</name>
    <name type="common">Phaeoacremonium chlamydosporum</name>
    <dbReference type="NCBI Taxonomy" id="158046"/>
    <lineage>
        <taxon>Eukaryota</taxon>
        <taxon>Fungi</taxon>
        <taxon>Dikarya</taxon>
        <taxon>Ascomycota</taxon>
        <taxon>Pezizomycotina</taxon>
        <taxon>Eurotiomycetes</taxon>
        <taxon>Chaetothyriomycetidae</taxon>
        <taxon>Phaeomoniellales</taxon>
        <taxon>Phaeomoniellaceae</taxon>
        <taxon>Phaeomoniella</taxon>
    </lineage>
</organism>
<comment type="caution">
    <text evidence="2">The sequence shown here is derived from an EMBL/GenBank/DDBJ whole genome shotgun (WGS) entry which is preliminary data.</text>
</comment>
<protein>
    <submittedName>
        <fullName evidence="2">Uncharacterized protein</fullName>
    </submittedName>
</protein>
<reference evidence="2 3" key="2">
    <citation type="submission" date="2015-05" db="EMBL/GenBank/DDBJ databases">
        <authorList>
            <person name="Morales-Cruz A."/>
            <person name="Amrine K.C."/>
            <person name="Cantu D."/>
        </authorList>
    </citation>
    <scope>NUCLEOTIDE SEQUENCE [LARGE SCALE GENOMIC DNA]</scope>
    <source>
        <strain evidence="2">UCRPC4</strain>
    </source>
</reference>